<protein>
    <recommendedName>
        <fullName evidence="2">Integrase zinc-binding domain-containing protein</fullName>
    </recommendedName>
</protein>
<accession>A0ABD1JQX0</accession>
<organism evidence="4 5">
    <name type="scientific">Coilia grayii</name>
    <name type="common">Gray's grenadier anchovy</name>
    <dbReference type="NCBI Taxonomy" id="363190"/>
    <lineage>
        <taxon>Eukaryota</taxon>
        <taxon>Metazoa</taxon>
        <taxon>Chordata</taxon>
        <taxon>Craniata</taxon>
        <taxon>Vertebrata</taxon>
        <taxon>Euteleostomi</taxon>
        <taxon>Actinopterygii</taxon>
        <taxon>Neopterygii</taxon>
        <taxon>Teleostei</taxon>
        <taxon>Clupei</taxon>
        <taxon>Clupeiformes</taxon>
        <taxon>Clupeoidei</taxon>
        <taxon>Engraulidae</taxon>
        <taxon>Coilinae</taxon>
        <taxon>Coilia</taxon>
    </lineage>
</organism>
<dbReference type="EMBL" id="JBHFQA010000034">
    <property type="protein sequence ID" value="KAL2076938.1"/>
    <property type="molecule type" value="Genomic_DNA"/>
</dbReference>
<name>A0ABD1JQX0_9TELE</name>
<dbReference type="InterPro" id="IPR012337">
    <property type="entry name" value="RNaseH-like_sf"/>
</dbReference>
<dbReference type="EMBL" id="JBHFQA010000013">
    <property type="protein sequence ID" value="KAL2089256.1"/>
    <property type="molecule type" value="Genomic_DNA"/>
</dbReference>
<dbReference type="Gene3D" id="1.10.340.70">
    <property type="match status" value="1"/>
</dbReference>
<comment type="caution">
    <text evidence="4">The sequence shown here is derived from an EMBL/GenBank/DDBJ whole genome shotgun (WGS) entry which is preliminary data.</text>
</comment>
<gene>
    <name evidence="4" type="ORF">ACEWY4_016155</name>
    <name evidence="3" type="ORF">ACEWY4_027469</name>
</gene>
<proteinExistence type="predicted"/>
<evidence type="ECO:0000313" key="3">
    <source>
        <dbReference type="EMBL" id="KAL2076938.1"/>
    </source>
</evidence>
<dbReference type="InterPro" id="IPR036397">
    <property type="entry name" value="RNaseH_sf"/>
</dbReference>
<dbReference type="InterPro" id="IPR041588">
    <property type="entry name" value="Integrase_H2C2"/>
</dbReference>
<evidence type="ECO:0000313" key="5">
    <source>
        <dbReference type="Proteomes" id="UP001591681"/>
    </source>
</evidence>
<feature type="compositionally biased region" description="Basic and acidic residues" evidence="1">
    <location>
        <begin position="360"/>
        <end position="373"/>
    </location>
</feature>
<evidence type="ECO:0000259" key="2">
    <source>
        <dbReference type="Pfam" id="PF17921"/>
    </source>
</evidence>
<evidence type="ECO:0000313" key="4">
    <source>
        <dbReference type="EMBL" id="KAL2089256.1"/>
    </source>
</evidence>
<dbReference type="Proteomes" id="UP001591681">
    <property type="component" value="Unassembled WGS sequence"/>
</dbReference>
<evidence type="ECO:0000256" key="1">
    <source>
        <dbReference type="SAM" id="MobiDB-lite"/>
    </source>
</evidence>
<keyword evidence="5" id="KW-1185">Reference proteome</keyword>
<dbReference type="SUPFAM" id="SSF53098">
    <property type="entry name" value="Ribonuclease H-like"/>
    <property type="match status" value="1"/>
</dbReference>
<dbReference type="InterPro" id="IPR052160">
    <property type="entry name" value="Gypsy_RT_Integrase-like"/>
</dbReference>
<feature type="domain" description="Integrase zinc-binding" evidence="2">
    <location>
        <begin position="8"/>
        <end position="55"/>
    </location>
</feature>
<dbReference type="Pfam" id="PF17921">
    <property type="entry name" value="Integrase_H2C2"/>
    <property type="match status" value="1"/>
</dbReference>
<reference evidence="4 5" key="1">
    <citation type="submission" date="2024-09" db="EMBL/GenBank/DDBJ databases">
        <title>A chromosome-level genome assembly of Gray's grenadier anchovy, Coilia grayii.</title>
        <authorList>
            <person name="Fu Z."/>
        </authorList>
    </citation>
    <scope>NUCLEOTIDE SEQUENCE [LARGE SCALE GENOMIC DNA]</scope>
    <source>
        <strain evidence="4">G4</strain>
        <tissue evidence="4">Muscle</tissue>
    </source>
</reference>
<dbReference type="PANTHER" id="PTHR47266">
    <property type="entry name" value="ENDONUCLEASE-RELATED"/>
    <property type="match status" value="1"/>
</dbReference>
<feature type="region of interest" description="Disordered" evidence="1">
    <location>
        <begin position="346"/>
        <end position="373"/>
    </location>
</feature>
<dbReference type="Gene3D" id="3.30.420.10">
    <property type="entry name" value="Ribonuclease H-like superfamily/Ribonuclease H"/>
    <property type="match status" value="1"/>
</dbReference>
<dbReference type="AlphaFoldDB" id="A0ABD1JQX0"/>
<sequence length="373" mass="42497">MRLVVMSDEQRQAVLKECHNNPGTGNHGGVRATMDRVVAGYYWDTIKADVADWLKEPWEVVGMDLIGPLKKTQKGHQYVLTVTDLFTKWVVAEPLKCGSSTEVAEALVPKLYTFDGGSLEIADPEEELELKLAGVKALNKTVRNNIEKAQAAQKKTFEAKKRKGVRLCTFEAGDEVLISEPKKKTIPVNQAAAKSMARTICMPVQVHCGPRPWFHCKNNWYGQHSQRFAFWTEEAEQLLAGNLPPIYRISQPQTIKEEQVEVEELPSILNDMYQAQYLVTNSPGLFTGQVQEPRYLVMDHQDQMTALRLLKEDTEWDAKKPFTFMFQNAVDLETFMVICRDTLDMRGWQPLNPPPPDPTLVRKDTIERRPRNP</sequence>